<protein>
    <submittedName>
        <fullName evidence="1">Uncharacterized protein</fullName>
    </submittedName>
</protein>
<reference evidence="1 2" key="1">
    <citation type="submission" date="2023-09" db="EMBL/GenBank/DDBJ databases">
        <authorList>
            <person name="Wang M."/>
        </authorList>
    </citation>
    <scope>NUCLEOTIDE SEQUENCE [LARGE SCALE GENOMIC DNA]</scope>
    <source>
        <strain evidence="1">GT-2023</strain>
        <tissue evidence="1">Liver</tissue>
    </source>
</reference>
<proteinExistence type="predicted"/>
<evidence type="ECO:0000313" key="1">
    <source>
        <dbReference type="EMBL" id="KAL1266551.1"/>
    </source>
</evidence>
<comment type="caution">
    <text evidence="1">The sequence shown here is derived from an EMBL/GenBank/DDBJ whole genome shotgun (WGS) entry which is preliminary data.</text>
</comment>
<dbReference type="Proteomes" id="UP001558613">
    <property type="component" value="Unassembled WGS sequence"/>
</dbReference>
<name>A0ABR3MPH9_9TELE</name>
<organism evidence="1 2">
    <name type="scientific">Cirrhinus molitorella</name>
    <name type="common">mud carp</name>
    <dbReference type="NCBI Taxonomy" id="172907"/>
    <lineage>
        <taxon>Eukaryota</taxon>
        <taxon>Metazoa</taxon>
        <taxon>Chordata</taxon>
        <taxon>Craniata</taxon>
        <taxon>Vertebrata</taxon>
        <taxon>Euteleostomi</taxon>
        <taxon>Actinopterygii</taxon>
        <taxon>Neopterygii</taxon>
        <taxon>Teleostei</taxon>
        <taxon>Ostariophysi</taxon>
        <taxon>Cypriniformes</taxon>
        <taxon>Cyprinidae</taxon>
        <taxon>Labeoninae</taxon>
        <taxon>Labeonini</taxon>
        <taxon>Cirrhinus</taxon>
    </lineage>
</organism>
<evidence type="ECO:0000313" key="2">
    <source>
        <dbReference type="Proteomes" id="UP001558613"/>
    </source>
</evidence>
<keyword evidence="2" id="KW-1185">Reference proteome</keyword>
<gene>
    <name evidence="1" type="ORF">QQF64_002226</name>
</gene>
<accession>A0ABR3MPH9</accession>
<sequence>MDEAAILGEFLLFISSSQLFQHSRLCARPLLKAWAMDGSISLHAPPEALYKERDEKKRCSDFSACLRCNEDFPNKDPALD</sequence>
<dbReference type="EMBL" id="JAYMGO010000010">
    <property type="protein sequence ID" value="KAL1266551.1"/>
    <property type="molecule type" value="Genomic_DNA"/>
</dbReference>